<dbReference type="Proteomes" id="UP000237105">
    <property type="component" value="Unassembled WGS sequence"/>
</dbReference>
<dbReference type="Pfam" id="PF14223">
    <property type="entry name" value="Retrotran_gag_2"/>
    <property type="match status" value="1"/>
</dbReference>
<feature type="non-terminal residue" evidence="1">
    <location>
        <position position="83"/>
    </location>
</feature>
<comment type="caution">
    <text evidence="1">The sequence shown here is derived from an EMBL/GenBank/DDBJ whole genome shotgun (WGS) entry which is preliminary data.</text>
</comment>
<organism evidence="1 2">
    <name type="scientific">Parasponia andersonii</name>
    <name type="common">Sponia andersonii</name>
    <dbReference type="NCBI Taxonomy" id="3476"/>
    <lineage>
        <taxon>Eukaryota</taxon>
        <taxon>Viridiplantae</taxon>
        <taxon>Streptophyta</taxon>
        <taxon>Embryophyta</taxon>
        <taxon>Tracheophyta</taxon>
        <taxon>Spermatophyta</taxon>
        <taxon>Magnoliopsida</taxon>
        <taxon>eudicotyledons</taxon>
        <taxon>Gunneridae</taxon>
        <taxon>Pentapetalae</taxon>
        <taxon>rosids</taxon>
        <taxon>fabids</taxon>
        <taxon>Rosales</taxon>
        <taxon>Cannabaceae</taxon>
        <taxon>Parasponia</taxon>
    </lineage>
</organism>
<reference evidence="2" key="1">
    <citation type="submission" date="2016-06" db="EMBL/GenBank/DDBJ databases">
        <title>Parallel loss of symbiosis genes in relatives of nitrogen-fixing non-legume Parasponia.</title>
        <authorList>
            <person name="Van Velzen R."/>
            <person name="Holmer R."/>
            <person name="Bu F."/>
            <person name="Rutten L."/>
            <person name="Van Zeijl A."/>
            <person name="Liu W."/>
            <person name="Santuari L."/>
            <person name="Cao Q."/>
            <person name="Sharma T."/>
            <person name="Shen D."/>
            <person name="Roswanjaya Y."/>
            <person name="Wardhani T."/>
            <person name="Kalhor M.S."/>
            <person name="Jansen J."/>
            <person name="Van den Hoogen J."/>
            <person name="Gungor B."/>
            <person name="Hartog M."/>
            <person name="Hontelez J."/>
            <person name="Verver J."/>
            <person name="Yang W.-C."/>
            <person name="Schijlen E."/>
            <person name="Repin R."/>
            <person name="Schilthuizen M."/>
            <person name="Schranz E."/>
            <person name="Heidstra R."/>
            <person name="Miyata K."/>
            <person name="Fedorova E."/>
            <person name="Kohlen W."/>
            <person name="Bisseling T."/>
            <person name="Smit S."/>
            <person name="Geurts R."/>
        </authorList>
    </citation>
    <scope>NUCLEOTIDE SEQUENCE [LARGE SCALE GENOMIC DNA]</scope>
    <source>
        <strain evidence="2">cv. WU1-14</strain>
    </source>
</reference>
<dbReference type="AlphaFoldDB" id="A0A2P5C0Y6"/>
<sequence>MKVLHGAHDVWKVVEKGYEELRDEATLSSTQKDSLKDSRKRDKKALFLIYQALDDNGFEKISNAISAKEAWEKLQISYKGEEK</sequence>
<evidence type="ECO:0000313" key="1">
    <source>
        <dbReference type="EMBL" id="PON54722.1"/>
    </source>
</evidence>
<gene>
    <name evidence="1" type="ORF">PanWU01x14_193450</name>
</gene>
<dbReference type="OrthoDB" id="8063676at2759"/>
<dbReference type="EMBL" id="JXTB01000191">
    <property type="protein sequence ID" value="PON54722.1"/>
    <property type="molecule type" value="Genomic_DNA"/>
</dbReference>
<proteinExistence type="predicted"/>
<accession>A0A2P5C0Y6</accession>
<protein>
    <submittedName>
        <fullName evidence="1">Copia-like polyprotein/retrotransposon</fullName>
    </submittedName>
</protein>
<evidence type="ECO:0000313" key="2">
    <source>
        <dbReference type="Proteomes" id="UP000237105"/>
    </source>
</evidence>
<keyword evidence="2" id="KW-1185">Reference proteome</keyword>
<name>A0A2P5C0Y6_PARAD</name>